<evidence type="ECO:0000256" key="2">
    <source>
        <dbReference type="ARBA" id="ARBA00022617"/>
    </source>
</evidence>
<dbReference type="InterPro" id="IPR009056">
    <property type="entry name" value="Cyt_c-like_dom"/>
</dbReference>
<evidence type="ECO:0000259" key="8">
    <source>
        <dbReference type="PROSITE" id="PS51007"/>
    </source>
</evidence>
<dbReference type="InterPro" id="IPR036909">
    <property type="entry name" value="Cyt_c-like_dom_sf"/>
</dbReference>
<dbReference type="KEGG" id="rhf:EUB48_02690"/>
<evidence type="ECO:0000313" key="9">
    <source>
        <dbReference type="EMBL" id="QDL36328.1"/>
    </source>
</evidence>
<evidence type="ECO:0000256" key="4">
    <source>
        <dbReference type="ARBA" id="ARBA00022982"/>
    </source>
</evidence>
<evidence type="ECO:0000256" key="1">
    <source>
        <dbReference type="ARBA" id="ARBA00022448"/>
    </source>
</evidence>
<dbReference type="GO" id="GO:0020037">
    <property type="term" value="F:heme binding"/>
    <property type="evidence" value="ECO:0007669"/>
    <property type="project" value="InterPro"/>
</dbReference>
<dbReference type="Gene3D" id="1.10.760.10">
    <property type="entry name" value="Cytochrome c-like domain"/>
    <property type="match status" value="1"/>
</dbReference>
<reference evidence="9 10" key="1">
    <citation type="submission" date="2019-01" db="EMBL/GenBank/DDBJ databases">
        <title>Genomic insights into a novel species Rhodoferax sp.</title>
        <authorList>
            <person name="Jin L."/>
        </authorList>
    </citation>
    <scope>NUCLEOTIDE SEQUENCE [LARGE SCALE GENOMIC DNA]</scope>
    <source>
        <strain evidence="9 10">CHu59-6-5</strain>
    </source>
</reference>
<evidence type="ECO:0000256" key="6">
    <source>
        <dbReference type="PROSITE-ProRule" id="PRU00433"/>
    </source>
</evidence>
<dbReference type="EMBL" id="CP035503">
    <property type="protein sequence ID" value="QDL36328.1"/>
    <property type="molecule type" value="Genomic_DNA"/>
</dbReference>
<feature type="domain" description="Cytochrome c" evidence="8">
    <location>
        <begin position="72"/>
        <end position="162"/>
    </location>
</feature>
<dbReference type="SUPFAM" id="SSF46626">
    <property type="entry name" value="Cytochrome c"/>
    <property type="match status" value="1"/>
</dbReference>
<evidence type="ECO:0000256" key="3">
    <source>
        <dbReference type="ARBA" id="ARBA00022723"/>
    </source>
</evidence>
<dbReference type="InterPro" id="IPR051459">
    <property type="entry name" value="Cytochrome_c-type_DH"/>
</dbReference>
<gene>
    <name evidence="9" type="ORF">EUB48_02690</name>
</gene>
<keyword evidence="4" id="KW-0249">Electron transport</keyword>
<dbReference type="Pfam" id="PF13442">
    <property type="entry name" value="Cytochrome_CBB3"/>
    <property type="match status" value="1"/>
</dbReference>
<evidence type="ECO:0000256" key="7">
    <source>
        <dbReference type="SAM" id="Phobius"/>
    </source>
</evidence>
<dbReference type="GO" id="GO:0009055">
    <property type="term" value="F:electron transfer activity"/>
    <property type="evidence" value="ECO:0007669"/>
    <property type="project" value="InterPro"/>
</dbReference>
<dbReference type="Proteomes" id="UP000316798">
    <property type="component" value="Chromosome"/>
</dbReference>
<keyword evidence="7" id="KW-0812">Transmembrane</keyword>
<accession>A0A515D7G7</accession>
<dbReference type="PROSITE" id="PS51007">
    <property type="entry name" value="CYTC"/>
    <property type="match status" value="1"/>
</dbReference>
<feature type="transmembrane region" description="Helical" evidence="7">
    <location>
        <begin position="26"/>
        <end position="44"/>
    </location>
</feature>
<dbReference type="PANTHER" id="PTHR35008:SF8">
    <property type="entry name" value="ALCOHOL DEHYDROGENASE CYTOCHROME C SUBUNIT"/>
    <property type="match status" value="1"/>
</dbReference>
<dbReference type="PRINTS" id="PR00605">
    <property type="entry name" value="CYTCHROMECIC"/>
</dbReference>
<organism evidence="9 10">
    <name type="scientific">Rhodoferax sediminis</name>
    <dbReference type="NCBI Taxonomy" id="2509614"/>
    <lineage>
        <taxon>Bacteria</taxon>
        <taxon>Pseudomonadati</taxon>
        <taxon>Pseudomonadota</taxon>
        <taxon>Betaproteobacteria</taxon>
        <taxon>Burkholderiales</taxon>
        <taxon>Comamonadaceae</taxon>
        <taxon>Rhodoferax</taxon>
    </lineage>
</organism>
<keyword evidence="10" id="KW-1185">Reference proteome</keyword>
<protein>
    <submittedName>
        <fullName evidence="9">C-type cytochrome</fullName>
    </submittedName>
</protein>
<sequence>MTTPEILPQQERENPEPVEGANPTPWFIIVLVTALFIFGVVYILRTTLNTPSDWGDGRTAAELQGAPALAAGAAVDGAAVFASHCVACHQATGLGLPGVFPPLAGSDWVAGKEATLIAIVLHGINGPLTVEGKPYNGAMPTFQGQLQDAEVAAVLTHVRSQWGNTGAPITADAVAAVRKDTASRTEPFKGDAELGPLK</sequence>
<dbReference type="OrthoDB" id="9757546at2"/>
<keyword evidence="2 6" id="KW-0349">Heme</keyword>
<dbReference type="InterPro" id="IPR008168">
    <property type="entry name" value="Cyt_C_IC"/>
</dbReference>
<evidence type="ECO:0000256" key="5">
    <source>
        <dbReference type="ARBA" id="ARBA00023004"/>
    </source>
</evidence>
<keyword evidence="7" id="KW-0472">Membrane</keyword>
<dbReference type="RefSeq" id="WP_142817501.1">
    <property type="nucleotide sequence ID" value="NZ_CP035503.1"/>
</dbReference>
<keyword evidence="5 6" id="KW-0408">Iron</keyword>
<keyword evidence="3 6" id="KW-0479">Metal-binding</keyword>
<name>A0A515D7G7_9BURK</name>
<dbReference type="GO" id="GO:0005506">
    <property type="term" value="F:iron ion binding"/>
    <property type="evidence" value="ECO:0007669"/>
    <property type="project" value="InterPro"/>
</dbReference>
<keyword evidence="7" id="KW-1133">Transmembrane helix</keyword>
<evidence type="ECO:0000313" key="10">
    <source>
        <dbReference type="Proteomes" id="UP000316798"/>
    </source>
</evidence>
<dbReference type="PANTHER" id="PTHR35008">
    <property type="entry name" value="BLL4482 PROTEIN-RELATED"/>
    <property type="match status" value="1"/>
</dbReference>
<dbReference type="AlphaFoldDB" id="A0A515D7G7"/>
<keyword evidence="1" id="KW-0813">Transport</keyword>
<proteinExistence type="predicted"/>